<dbReference type="EMBL" id="OBQD01000024">
    <property type="protein sequence ID" value="SOC46778.1"/>
    <property type="molecule type" value="Genomic_DNA"/>
</dbReference>
<dbReference type="OrthoDB" id="9813122at2"/>
<evidence type="ECO:0000259" key="3">
    <source>
        <dbReference type="Pfam" id="PF02195"/>
    </source>
</evidence>
<accession>A0A285UZL7</accession>
<protein>
    <submittedName>
        <fullName evidence="4">ParB family chromosome partitioning protein</fullName>
    </submittedName>
</protein>
<dbReference type="Pfam" id="PF02195">
    <property type="entry name" value="ParB_N"/>
    <property type="match status" value="1"/>
</dbReference>
<feature type="region of interest" description="Disordered" evidence="2">
    <location>
        <begin position="705"/>
        <end position="724"/>
    </location>
</feature>
<dbReference type="PANTHER" id="PTHR33375:SF7">
    <property type="entry name" value="CHROMOSOME 2-PARTITIONING PROTEIN PARB-RELATED"/>
    <property type="match status" value="1"/>
</dbReference>
<dbReference type="GO" id="GO:0005694">
    <property type="term" value="C:chromosome"/>
    <property type="evidence" value="ECO:0007669"/>
    <property type="project" value="TreeGrafter"/>
</dbReference>
<keyword evidence="1" id="KW-0175">Coiled coil</keyword>
<sequence>MARAKKKPALELIEFSRARDIPFNRIRLSNDNVREVDVEVGLDELAFDIDRREDLIQGINVRAVLDADGNESGDYETPAGGRRYRAISRLVEAGRFPADGLVPCIVKKANAKTSAVDDSLAENTFRLALHPLDQFKAFKRMVDGGMGTEEVASAYFTTTQYVEQRLALADVSPKLHEVYAENGMTLRMLEAFTAHPSHARQEQVWEAVQHSHRKEPWQIRDMLTETTVPFSDKRARFVGVDAYLAAGGPVLPRYLFEDDEEGWMDDVGLLDRMVAEKLKAAAAEVAAEGWKWIAADLELPYGYDHDLRGIVGTSAELSKKERRQREALRKEQERLEAKYPNNEELPEEIDRRLGEIEKQLEAFERRPIVFDPAEIAIGGAFVTVDEDGELVVDRGWVRPEDEPVETVEGEETEGVEPGAGIDGDDEDDIAPDALRTVVTVNGQPAEPEEEMEVIKPLPEKLVIELSAHRTIALRNAVGDNPHIAMTALLHKLVRDAFRRSTRGATVQVSVHEVYCSGQGPDLKTTPYAKAVDKRHADWKAKVPTDDDQLWDWLVALDDESRMALLAHCMSLGINALYERPNPFSASGISEKQLQARMAEADRLARVTDLDMAEAGFRPTVANYFGRVTKKRILEAIAEGVGDNIANLLDLQKKDKMEMAAVAEERLANTGWLPEPLRLYVEEPAVETAAEEDEPDVALPDFLAGDEEEVAAEADDDPTVLVAAE</sequence>
<dbReference type="GO" id="GO:0007059">
    <property type="term" value="P:chromosome segregation"/>
    <property type="evidence" value="ECO:0007669"/>
    <property type="project" value="TreeGrafter"/>
</dbReference>
<dbReference type="InterPro" id="IPR050336">
    <property type="entry name" value="Chromosome_partition/occlusion"/>
</dbReference>
<dbReference type="InterPro" id="IPR003115">
    <property type="entry name" value="ParB_N"/>
</dbReference>
<keyword evidence="5" id="KW-1185">Reference proteome</keyword>
<dbReference type="Proteomes" id="UP000219167">
    <property type="component" value="Unassembled WGS sequence"/>
</dbReference>
<dbReference type="SUPFAM" id="SSF109709">
    <property type="entry name" value="KorB DNA-binding domain-like"/>
    <property type="match status" value="1"/>
</dbReference>
<evidence type="ECO:0000313" key="4">
    <source>
        <dbReference type="EMBL" id="SOC46778.1"/>
    </source>
</evidence>
<gene>
    <name evidence="4" type="ORF">SAMN05892877_12436</name>
</gene>
<dbReference type="SUPFAM" id="SSF110849">
    <property type="entry name" value="ParB/Sulfiredoxin"/>
    <property type="match status" value="1"/>
</dbReference>
<evidence type="ECO:0000256" key="1">
    <source>
        <dbReference type="SAM" id="Coils"/>
    </source>
</evidence>
<dbReference type="AlphaFoldDB" id="A0A285UZL7"/>
<feature type="compositionally biased region" description="Acidic residues" evidence="2">
    <location>
        <begin position="402"/>
        <end position="414"/>
    </location>
</feature>
<feature type="region of interest" description="Disordered" evidence="2">
    <location>
        <begin position="402"/>
        <end position="426"/>
    </location>
</feature>
<dbReference type="RefSeq" id="WP_097142774.1">
    <property type="nucleotide sequence ID" value="NZ_OBQD01000024.1"/>
</dbReference>
<feature type="compositionally biased region" description="Acidic residues" evidence="2">
    <location>
        <begin position="705"/>
        <end position="717"/>
    </location>
</feature>
<dbReference type="InterPro" id="IPR036086">
    <property type="entry name" value="ParB/Sulfiredoxin_sf"/>
</dbReference>
<dbReference type="PANTHER" id="PTHR33375">
    <property type="entry name" value="CHROMOSOME-PARTITIONING PROTEIN PARB-RELATED"/>
    <property type="match status" value="1"/>
</dbReference>
<organism evidence="4 5">
    <name type="scientific">Rhizobium subbaraonis</name>
    <dbReference type="NCBI Taxonomy" id="908946"/>
    <lineage>
        <taxon>Bacteria</taxon>
        <taxon>Pseudomonadati</taxon>
        <taxon>Pseudomonadota</taxon>
        <taxon>Alphaproteobacteria</taxon>
        <taxon>Hyphomicrobiales</taxon>
        <taxon>Rhizobiaceae</taxon>
        <taxon>Rhizobium/Agrobacterium group</taxon>
        <taxon>Rhizobium</taxon>
    </lineage>
</organism>
<feature type="domain" description="ParB-like N-terminal" evidence="3">
    <location>
        <begin position="19"/>
        <end position="123"/>
    </location>
</feature>
<proteinExistence type="predicted"/>
<dbReference type="FunFam" id="3.90.1530.30:FF:000002">
    <property type="entry name" value="Chromosome partitioning protein ParB"/>
    <property type="match status" value="1"/>
</dbReference>
<feature type="coiled-coil region" evidence="1">
    <location>
        <begin position="318"/>
        <end position="345"/>
    </location>
</feature>
<evidence type="ECO:0000256" key="2">
    <source>
        <dbReference type="SAM" id="MobiDB-lite"/>
    </source>
</evidence>
<dbReference type="Gene3D" id="1.10.10.2830">
    <property type="match status" value="1"/>
</dbReference>
<dbReference type="CDD" id="cd16406">
    <property type="entry name" value="ParB_N_like"/>
    <property type="match status" value="1"/>
</dbReference>
<reference evidence="4 5" key="1">
    <citation type="submission" date="2017-08" db="EMBL/GenBank/DDBJ databases">
        <authorList>
            <person name="de Groot N.N."/>
        </authorList>
    </citation>
    <scope>NUCLEOTIDE SEQUENCE [LARGE SCALE GENOMIC DNA]</scope>
    <source>
        <strain evidence="4 5">JC85</strain>
    </source>
</reference>
<evidence type="ECO:0000313" key="5">
    <source>
        <dbReference type="Proteomes" id="UP000219167"/>
    </source>
</evidence>
<name>A0A285UZL7_9HYPH</name>